<name>A0A9N9IDG9_9GLOM</name>
<evidence type="ECO:0000313" key="2">
    <source>
        <dbReference type="Proteomes" id="UP000789759"/>
    </source>
</evidence>
<dbReference type="Proteomes" id="UP000789759">
    <property type="component" value="Unassembled WGS sequence"/>
</dbReference>
<reference evidence="1" key="1">
    <citation type="submission" date="2021-06" db="EMBL/GenBank/DDBJ databases">
        <authorList>
            <person name="Kallberg Y."/>
            <person name="Tangrot J."/>
            <person name="Rosling A."/>
        </authorList>
    </citation>
    <scope>NUCLEOTIDE SEQUENCE</scope>
    <source>
        <strain evidence="1">FL966</strain>
    </source>
</reference>
<evidence type="ECO:0000313" key="1">
    <source>
        <dbReference type="EMBL" id="CAG8731457.1"/>
    </source>
</evidence>
<gene>
    <name evidence="1" type="ORF">CPELLU_LOCUS13511</name>
</gene>
<proteinExistence type="predicted"/>
<sequence>MFSNLEKNKVTVAEDLIIQLTKDPKPSCSQVNFEANFDHLDLVSRLVSEYKEREEVFSDLFGKKKSMNLDNDMEEGDLGARAAGVHQLLQFSEGKEIFVFDNDNKALNIGDVDYLLLARQVALERAYVFRVANEDG</sequence>
<dbReference type="AlphaFoldDB" id="A0A9N9IDG9"/>
<comment type="caution">
    <text evidence="1">The sequence shown here is derived from an EMBL/GenBank/DDBJ whole genome shotgun (WGS) entry which is preliminary data.</text>
</comment>
<keyword evidence="2" id="KW-1185">Reference proteome</keyword>
<protein>
    <submittedName>
        <fullName evidence="1">24959_t:CDS:1</fullName>
    </submittedName>
</protein>
<dbReference type="OrthoDB" id="2441771at2759"/>
<dbReference type="EMBL" id="CAJVQA010014516">
    <property type="protein sequence ID" value="CAG8731457.1"/>
    <property type="molecule type" value="Genomic_DNA"/>
</dbReference>
<accession>A0A9N9IDG9</accession>
<organism evidence="1 2">
    <name type="scientific">Cetraspora pellucida</name>
    <dbReference type="NCBI Taxonomy" id="1433469"/>
    <lineage>
        <taxon>Eukaryota</taxon>
        <taxon>Fungi</taxon>
        <taxon>Fungi incertae sedis</taxon>
        <taxon>Mucoromycota</taxon>
        <taxon>Glomeromycotina</taxon>
        <taxon>Glomeromycetes</taxon>
        <taxon>Diversisporales</taxon>
        <taxon>Gigasporaceae</taxon>
        <taxon>Cetraspora</taxon>
    </lineage>
</organism>